<accession>A0A6J5LCR5</accession>
<gene>
    <name evidence="1" type="ORF">UFOVP122_43</name>
</gene>
<protein>
    <submittedName>
        <fullName evidence="1">Uncharacterized protein</fullName>
    </submittedName>
</protein>
<name>A0A6J5LCR5_9CAUD</name>
<proteinExistence type="predicted"/>
<dbReference type="EMBL" id="LR796248">
    <property type="protein sequence ID" value="CAB4130966.1"/>
    <property type="molecule type" value="Genomic_DNA"/>
</dbReference>
<organism evidence="1">
    <name type="scientific">uncultured Caudovirales phage</name>
    <dbReference type="NCBI Taxonomy" id="2100421"/>
    <lineage>
        <taxon>Viruses</taxon>
        <taxon>Duplodnaviria</taxon>
        <taxon>Heunggongvirae</taxon>
        <taxon>Uroviricota</taxon>
        <taxon>Caudoviricetes</taxon>
        <taxon>Peduoviridae</taxon>
        <taxon>Maltschvirus</taxon>
        <taxon>Maltschvirus maltsch</taxon>
    </lineage>
</organism>
<evidence type="ECO:0000313" key="1">
    <source>
        <dbReference type="EMBL" id="CAB4130966.1"/>
    </source>
</evidence>
<sequence length="160" mass="16057">MAVTSTPIFTQVPNVGALNAIVSTAMTNTKAYDGTEAVGTPMALCYTAGANGSRIDQVQIKFSSTNGATASGTSNATVVRFWLNNGSVNTTAGNNIFFGEVALPATTVTALGTTANTVYTLPVPLGGLNIPATYRLYGGLTVAAGGTAIAIAINAVGGDY</sequence>
<reference evidence="1" key="1">
    <citation type="submission" date="2020-04" db="EMBL/GenBank/DDBJ databases">
        <authorList>
            <person name="Chiriac C."/>
            <person name="Salcher M."/>
            <person name="Ghai R."/>
            <person name="Kavagutti S V."/>
        </authorList>
    </citation>
    <scope>NUCLEOTIDE SEQUENCE</scope>
</reference>